<evidence type="ECO:0000313" key="2">
    <source>
        <dbReference type="Proteomes" id="UP000193884"/>
    </source>
</evidence>
<keyword evidence="2" id="KW-1185">Reference proteome</keyword>
<dbReference type="PANTHER" id="PTHR39324:SF1">
    <property type="entry name" value="CALCIUM DODECIN"/>
    <property type="match status" value="1"/>
</dbReference>
<protein>
    <submittedName>
        <fullName evidence="1">Transporter</fullName>
    </submittedName>
</protein>
<dbReference type="Pfam" id="PF07311">
    <property type="entry name" value="Dodecin"/>
    <property type="match status" value="1"/>
</dbReference>
<dbReference type="InterPro" id="IPR009923">
    <property type="entry name" value="Dodecin"/>
</dbReference>
<gene>
    <name evidence="1" type="ORF">BST63_36250</name>
</gene>
<accession>A0ABX3WRM7</accession>
<dbReference type="Gene3D" id="3.30.1660.10">
    <property type="entry name" value="Flavin-binding protein dodecin"/>
    <property type="match status" value="1"/>
</dbReference>
<dbReference type="Proteomes" id="UP000193884">
    <property type="component" value="Unassembled WGS sequence"/>
</dbReference>
<reference evidence="1 2" key="1">
    <citation type="submission" date="2017-03" db="EMBL/GenBank/DDBJ databases">
        <title>Whole genome sequences of fourteen strains of Bradyrhizobium canariense and one strain of Bradyrhizobium japonicum isolated from Lupinus (Papilionoideae: Genisteae) species in Algeria.</title>
        <authorList>
            <person name="Crovadore J."/>
            <person name="Chekireb D."/>
            <person name="Brachmann A."/>
            <person name="Chablais R."/>
            <person name="Cochard B."/>
            <person name="Lefort F."/>
        </authorList>
    </citation>
    <scope>NUCLEOTIDE SEQUENCE [LARGE SCALE GENOMIC DNA]</scope>
    <source>
        <strain evidence="1 2">UBMAN05</strain>
    </source>
</reference>
<organism evidence="1 2">
    <name type="scientific">Bradyrhizobium canariense</name>
    <dbReference type="NCBI Taxonomy" id="255045"/>
    <lineage>
        <taxon>Bacteria</taxon>
        <taxon>Pseudomonadati</taxon>
        <taxon>Pseudomonadota</taxon>
        <taxon>Alphaproteobacteria</taxon>
        <taxon>Hyphomicrobiales</taxon>
        <taxon>Nitrobacteraceae</taxon>
        <taxon>Bradyrhizobium</taxon>
    </lineage>
</organism>
<dbReference type="InterPro" id="IPR036694">
    <property type="entry name" value="Dodecin-like_sf"/>
</dbReference>
<dbReference type="InterPro" id="IPR025543">
    <property type="entry name" value="Dodecin-like"/>
</dbReference>
<evidence type="ECO:0000313" key="1">
    <source>
        <dbReference type="EMBL" id="OSJ20718.1"/>
    </source>
</evidence>
<comment type="caution">
    <text evidence="1">The sequence shown here is derived from an EMBL/GenBank/DDBJ whole genome shotgun (WGS) entry which is preliminary data.</text>
</comment>
<sequence length="84" mass="9386">MLDFLRHPGQEDDTPDSVYKVIELVGTSNDSWEKAAANAVEQAAKSLRDLRIAEVVKLDMQLDDKGNVEAYRAKLNVSFKFEGS</sequence>
<proteinExistence type="predicted"/>
<name>A0ABX3WRM7_9BRAD</name>
<dbReference type="EMBL" id="NAFK01000178">
    <property type="protein sequence ID" value="OSJ20718.1"/>
    <property type="molecule type" value="Genomic_DNA"/>
</dbReference>
<dbReference type="PANTHER" id="PTHR39324">
    <property type="entry name" value="CALCIUM DODECIN"/>
    <property type="match status" value="1"/>
</dbReference>
<dbReference type="SUPFAM" id="SSF89807">
    <property type="entry name" value="Dodecin-like"/>
    <property type="match status" value="1"/>
</dbReference>